<dbReference type="SUPFAM" id="SSF48208">
    <property type="entry name" value="Six-hairpin glycosidases"/>
    <property type="match status" value="1"/>
</dbReference>
<name>A0ABP7E4B7_9ACTN</name>
<accession>A0ABP7E4B7</accession>
<dbReference type="InterPro" id="IPR012341">
    <property type="entry name" value="6hp_glycosidase-like_sf"/>
</dbReference>
<dbReference type="InterPro" id="IPR008928">
    <property type="entry name" value="6-hairpin_glycosidase_sf"/>
</dbReference>
<dbReference type="PANTHER" id="PTHR31616:SF0">
    <property type="entry name" value="GLUCAN 1,4-ALPHA-GLUCOSIDASE"/>
    <property type="match status" value="1"/>
</dbReference>
<organism evidence="2 3">
    <name type="scientific">Streptomyces tremellae</name>
    <dbReference type="NCBI Taxonomy" id="1124239"/>
    <lineage>
        <taxon>Bacteria</taxon>
        <taxon>Bacillati</taxon>
        <taxon>Actinomycetota</taxon>
        <taxon>Actinomycetes</taxon>
        <taxon>Kitasatosporales</taxon>
        <taxon>Streptomycetaceae</taxon>
        <taxon>Streptomyces</taxon>
    </lineage>
</organism>
<sequence length="193" mass="21662">MTWVAVERMIRVARQRGLPCDLNRWTSVRDAVYRQIMEHGWHEGARTFSQRIADGSPVPEAPVLDASLLLMPMVKFVAPTDPRFLGLLDAVRDRLVVDSLVFRYDPEQAPDGLDGTEGTFSICSFWWVEALARTGQLEEARLALEKMFTYSSHVGLYAEQIGLNGEHLGNFPQAFTHLALISSAINLDRCLDG</sequence>
<feature type="domain" description="GH15-like" evidence="1">
    <location>
        <begin position="1"/>
        <end position="183"/>
    </location>
</feature>
<dbReference type="PANTHER" id="PTHR31616">
    <property type="entry name" value="TREHALASE"/>
    <property type="match status" value="1"/>
</dbReference>
<dbReference type="Pfam" id="PF00723">
    <property type="entry name" value="Glyco_hydro_15"/>
    <property type="match status" value="1"/>
</dbReference>
<evidence type="ECO:0000313" key="2">
    <source>
        <dbReference type="EMBL" id="GAA3714105.1"/>
    </source>
</evidence>
<dbReference type="Proteomes" id="UP001499884">
    <property type="component" value="Unassembled WGS sequence"/>
</dbReference>
<protein>
    <recommendedName>
        <fullName evidence="1">GH15-like domain-containing protein</fullName>
    </recommendedName>
</protein>
<comment type="caution">
    <text evidence="2">The sequence shown here is derived from an EMBL/GenBank/DDBJ whole genome shotgun (WGS) entry which is preliminary data.</text>
</comment>
<proteinExistence type="predicted"/>
<evidence type="ECO:0000313" key="3">
    <source>
        <dbReference type="Proteomes" id="UP001499884"/>
    </source>
</evidence>
<dbReference type="InterPro" id="IPR011613">
    <property type="entry name" value="GH15-like"/>
</dbReference>
<dbReference type="EMBL" id="BAABEP010000003">
    <property type="protein sequence ID" value="GAA3714105.1"/>
    <property type="molecule type" value="Genomic_DNA"/>
</dbReference>
<gene>
    <name evidence="2" type="ORF">GCM10023082_09870</name>
</gene>
<keyword evidence="3" id="KW-1185">Reference proteome</keyword>
<evidence type="ECO:0000259" key="1">
    <source>
        <dbReference type="Pfam" id="PF00723"/>
    </source>
</evidence>
<reference evidence="3" key="1">
    <citation type="journal article" date="2019" name="Int. J. Syst. Evol. Microbiol.">
        <title>The Global Catalogue of Microorganisms (GCM) 10K type strain sequencing project: providing services to taxonomists for standard genome sequencing and annotation.</title>
        <authorList>
            <consortium name="The Broad Institute Genomics Platform"/>
            <consortium name="The Broad Institute Genome Sequencing Center for Infectious Disease"/>
            <person name="Wu L."/>
            <person name="Ma J."/>
        </authorList>
    </citation>
    <scope>NUCLEOTIDE SEQUENCE [LARGE SCALE GENOMIC DNA]</scope>
    <source>
        <strain evidence="3">JCM 30846</strain>
    </source>
</reference>
<dbReference type="Gene3D" id="1.50.10.10">
    <property type="match status" value="1"/>
</dbReference>